<proteinExistence type="predicted"/>
<evidence type="ECO:0000256" key="9">
    <source>
        <dbReference type="ARBA" id="ARBA00022840"/>
    </source>
</evidence>
<reference evidence="15 16" key="1">
    <citation type="submission" date="2020-08" db="EMBL/GenBank/DDBJ databases">
        <title>Sequencing the genomes of 1000 actinobacteria strains.</title>
        <authorList>
            <person name="Klenk H.-P."/>
        </authorList>
    </citation>
    <scope>NUCLEOTIDE SEQUENCE [LARGE SCALE GENOMIC DNA]</scope>
    <source>
        <strain evidence="15 16">DSM 44551</strain>
    </source>
</reference>
<dbReference type="GO" id="GO:0004721">
    <property type="term" value="F:phosphoprotein phosphatase activity"/>
    <property type="evidence" value="ECO:0007669"/>
    <property type="project" value="TreeGrafter"/>
</dbReference>
<keyword evidence="16" id="KW-1185">Reference proteome</keyword>
<dbReference type="InterPro" id="IPR036890">
    <property type="entry name" value="HATPase_C_sf"/>
</dbReference>
<dbReference type="SUPFAM" id="SSF47384">
    <property type="entry name" value="Homodimeric domain of signal transducing histidine kinase"/>
    <property type="match status" value="1"/>
</dbReference>
<feature type="region of interest" description="Disordered" evidence="13">
    <location>
        <begin position="372"/>
        <end position="411"/>
    </location>
</feature>
<evidence type="ECO:0000256" key="11">
    <source>
        <dbReference type="ARBA" id="ARBA00023136"/>
    </source>
</evidence>
<dbReference type="FunFam" id="1.10.287.130:FF:000008">
    <property type="entry name" value="Two-component sensor histidine kinase"/>
    <property type="match status" value="1"/>
</dbReference>
<evidence type="ECO:0000256" key="12">
    <source>
        <dbReference type="ARBA" id="ARBA00039401"/>
    </source>
</evidence>
<dbReference type="EC" id="2.7.13.3" evidence="3"/>
<evidence type="ECO:0000256" key="2">
    <source>
        <dbReference type="ARBA" id="ARBA00004236"/>
    </source>
</evidence>
<dbReference type="GO" id="GO:0016036">
    <property type="term" value="P:cellular response to phosphate starvation"/>
    <property type="evidence" value="ECO:0007669"/>
    <property type="project" value="TreeGrafter"/>
</dbReference>
<keyword evidence="6 15" id="KW-0808">Transferase</keyword>
<keyword evidence="7" id="KW-0547">Nucleotide-binding</keyword>
<evidence type="ECO:0000256" key="4">
    <source>
        <dbReference type="ARBA" id="ARBA00022475"/>
    </source>
</evidence>
<evidence type="ECO:0000313" key="16">
    <source>
        <dbReference type="Proteomes" id="UP000572635"/>
    </source>
</evidence>
<sequence>MQGEILTVVAALAGLAIGLGAGLAIPWGRRRRSPVPPSPPPTELPAGTAEVLAALPSSAVVLDPADRVLRASSAARAYGIVRGDEMVIGDLLALARQVRRDGVIRETEIEVEMRRFGPDAATFAVRVAPLGGNGLVLVLAEDQTERLRVDAVRRDFVANISHELKTPVGALSLLAETIADASDDPDAVRRFTGRMQQEASRLTNVIQDLITLSRIQGAEPMAEPTEVDVDEVIEEALDTVRTAADAKGIELAAGGTSGLVVMGDEGLLATALRNLVSNAVAYSPQRTRVSVSAEATEQAVEISVADQGIGIPPQDLERVFERFYRVDAARSRSTGGTGLGLAIVKHIMTHHRGEVTVWSKEGSGSTFTLRLPLSEGAEHTEDAEPAPTTSTAGDGGPPPTERPKPIGRQRK</sequence>
<evidence type="ECO:0000256" key="3">
    <source>
        <dbReference type="ARBA" id="ARBA00012438"/>
    </source>
</evidence>
<dbReference type="CDD" id="cd00075">
    <property type="entry name" value="HATPase"/>
    <property type="match status" value="1"/>
</dbReference>
<dbReference type="PANTHER" id="PTHR45453">
    <property type="entry name" value="PHOSPHATE REGULON SENSOR PROTEIN PHOR"/>
    <property type="match status" value="1"/>
</dbReference>
<dbReference type="PANTHER" id="PTHR45453:SF1">
    <property type="entry name" value="PHOSPHATE REGULON SENSOR PROTEIN PHOR"/>
    <property type="match status" value="1"/>
</dbReference>
<keyword evidence="8 15" id="KW-0418">Kinase</keyword>
<dbReference type="PRINTS" id="PR00344">
    <property type="entry name" value="BCTRLSENSOR"/>
</dbReference>
<keyword evidence="9" id="KW-0067">ATP-binding</keyword>
<evidence type="ECO:0000313" key="15">
    <source>
        <dbReference type="EMBL" id="MBB5434122.1"/>
    </source>
</evidence>
<evidence type="ECO:0000259" key="14">
    <source>
        <dbReference type="PROSITE" id="PS50109"/>
    </source>
</evidence>
<dbReference type="InterPro" id="IPR004358">
    <property type="entry name" value="Sig_transdc_His_kin-like_C"/>
</dbReference>
<accession>A0A7W8QPB0</accession>
<dbReference type="SMART" id="SM00388">
    <property type="entry name" value="HisKA"/>
    <property type="match status" value="1"/>
</dbReference>
<dbReference type="InterPro" id="IPR003661">
    <property type="entry name" value="HisK_dim/P_dom"/>
</dbReference>
<dbReference type="Pfam" id="PF02518">
    <property type="entry name" value="HATPase_c"/>
    <property type="match status" value="1"/>
</dbReference>
<gene>
    <name evidence="15" type="ORF">HDA36_004206</name>
</gene>
<organism evidence="15 16">
    <name type="scientific">Nocardiopsis composta</name>
    <dbReference type="NCBI Taxonomy" id="157465"/>
    <lineage>
        <taxon>Bacteria</taxon>
        <taxon>Bacillati</taxon>
        <taxon>Actinomycetota</taxon>
        <taxon>Actinomycetes</taxon>
        <taxon>Streptosporangiales</taxon>
        <taxon>Nocardiopsidaceae</taxon>
        <taxon>Nocardiopsis</taxon>
    </lineage>
</organism>
<dbReference type="GO" id="GO:0000155">
    <property type="term" value="F:phosphorelay sensor kinase activity"/>
    <property type="evidence" value="ECO:0007669"/>
    <property type="project" value="InterPro"/>
</dbReference>
<dbReference type="EMBL" id="JACHDB010000001">
    <property type="protein sequence ID" value="MBB5434122.1"/>
    <property type="molecule type" value="Genomic_DNA"/>
</dbReference>
<evidence type="ECO:0000256" key="1">
    <source>
        <dbReference type="ARBA" id="ARBA00000085"/>
    </source>
</evidence>
<evidence type="ECO:0000256" key="7">
    <source>
        <dbReference type="ARBA" id="ARBA00022741"/>
    </source>
</evidence>
<dbReference type="InterPro" id="IPR003594">
    <property type="entry name" value="HATPase_dom"/>
</dbReference>
<comment type="catalytic activity">
    <reaction evidence="1">
        <text>ATP + protein L-histidine = ADP + protein N-phospho-L-histidine.</text>
        <dbReference type="EC" id="2.7.13.3"/>
    </reaction>
</comment>
<dbReference type="PROSITE" id="PS50109">
    <property type="entry name" value="HIS_KIN"/>
    <property type="match status" value="1"/>
</dbReference>
<keyword evidence="11" id="KW-0472">Membrane</keyword>
<name>A0A7W8QPB0_9ACTN</name>
<comment type="caution">
    <text evidence="15">The sequence shown here is derived from an EMBL/GenBank/DDBJ whole genome shotgun (WGS) entry which is preliminary data.</text>
</comment>
<feature type="domain" description="Histidine kinase" evidence="14">
    <location>
        <begin position="159"/>
        <end position="375"/>
    </location>
</feature>
<keyword evidence="5" id="KW-0597">Phosphoprotein</keyword>
<dbReference type="GO" id="GO:0005886">
    <property type="term" value="C:plasma membrane"/>
    <property type="evidence" value="ECO:0007669"/>
    <property type="project" value="UniProtKB-SubCell"/>
</dbReference>
<dbReference type="SUPFAM" id="SSF55874">
    <property type="entry name" value="ATPase domain of HSP90 chaperone/DNA topoisomerase II/histidine kinase"/>
    <property type="match status" value="1"/>
</dbReference>
<comment type="subcellular location">
    <subcellularLocation>
        <location evidence="2">Cell membrane</location>
    </subcellularLocation>
</comment>
<evidence type="ECO:0000256" key="5">
    <source>
        <dbReference type="ARBA" id="ARBA00022553"/>
    </source>
</evidence>
<evidence type="ECO:0000256" key="6">
    <source>
        <dbReference type="ARBA" id="ARBA00022679"/>
    </source>
</evidence>
<dbReference type="InterPro" id="IPR005467">
    <property type="entry name" value="His_kinase_dom"/>
</dbReference>
<dbReference type="Pfam" id="PF00512">
    <property type="entry name" value="HisKA"/>
    <property type="match status" value="1"/>
</dbReference>
<dbReference type="Gene3D" id="3.30.565.10">
    <property type="entry name" value="Histidine kinase-like ATPase, C-terminal domain"/>
    <property type="match status" value="1"/>
</dbReference>
<dbReference type="Gene3D" id="1.10.287.130">
    <property type="match status" value="1"/>
</dbReference>
<dbReference type="AlphaFoldDB" id="A0A7W8QPB0"/>
<keyword evidence="10" id="KW-0902">Two-component regulatory system</keyword>
<dbReference type="Proteomes" id="UP000572635">
    <property type="component" value="Unassembled WGS sequence"/>
</dbReference>
<evidence type="ECO:0000256" key="8">
    <source>
        <dbReference type="ARBA" id="ARBA00022777"/>
    </source>
</evidence>
<dbReference type="InterPro" id="IPR036097">
    <property type="entry name" value="HisK_dim/P_sf"/>
</dbReference>
<protein>
    <recommendedName>
        <fullName evidence="12">Sensor-like histidine kinase SenX3</fullName>
        <ecNumber evidence="3">2.7.13.3</ecNumber>
    </recommendedName>
</protein>
<dbReference type="CDD" id="cd00082">
    <property type="entry name" value="HisKA"/>
    <property type="match status" value="1"/>
</dbReference>
<evidence type="ECO:0000256" key="13">
    <source>
        <dbReference type="SAM" id="MobiDB-lite"/>
    </source>
</evidence>
<dbReference type="FunFam" id="3.30.565.10:FF:000006">
    <property type="entry name" value="Sensor histidine kinase WalK"/>
    <property type="match status" value="1"/>
</dbReference>
<dbReference type="InterPro" id="IPR050351">
    <property type="entry name" value="BphY/WalK/GraS-like"/>
</dbReference>
<evidence type="ECO:0000256" key="10">
    <source>
        <dbReference type="ARBA" id="ARBA00023012"/>
    </source>
</evidence>
<keyword evidence="4" id="KW-1003">Cell membrane</keyword>
<dbReference type="RefSeq" id="WP_312893749.1">
    <property type="nucleotide sequence ID" value="NZ_BAAAJD010000052.1"/>
</dbReference>
<dbReference type="SMART" id="SM00387">
    <property type="entry name" value="HATPase_c"/>
    <property type="match status" value="1"/>
</dbReference>
<dbReference type="GO" id="GO:0005524">
    <property type="term" value="F:ATP binding"/>
    <property type="evidence" value="ECO:0007669"/>
    <property type="project" value="UniProtKB-KW"/>
</dbReference>